<protein>
    <submittedName>
        <fullName evidence="1">Uncharacterized protein</fullName>
    </submittedName>
</protein>
<dbReference type="Proteomes" id="UP000175835">
    <property type="component" value="Unassembled WGS sequence"/>
</dbReference>
<dbReference type="EMBL" id="LXLX01000048">
    <property type="protein sequence ID" value="OFD89236.1"/>
    <property type="molecule type" value="Genomic_DNA"/>
</dbReference>
<evidence type="ECO:0000313" key="2">
    <source>
        <dbReference type="Proteomes" id="UP000175835"/>
    </source>
</evidence>
<proteinExistence type="predicted"/>
<gene>
    <name evidence="1" type="ORF">BWGOE11_39000</name>
</gene>
<reference evidence="1 2" key="1">
    <citation type="submission" date="2016-05" db="EMBL/GenBank/DDBJ databases">
        <title>Bacillus thuringiensis and Bacillus weihenstephanensis as novel biocontrol agents of wilt causing Verticillium species.</title>
        <authorList>
            <person name="Hollensteiner J."/>
            <person name="Wemheuer F."/>
            <person name="Harting R."/>
            <person name="Kolarzyk A."/>
            <person name="Diaz-Valerio S."/>
            <person name="Poehlein A."/>
            <person name="Brzuszkiewicz E."/>
            <person name="Nesemann K."/>
            <person name="Braus-Stromeyer S."/>
            <person name="Braus G."/>
            <person name="Daniel R."/>
            <person name="Liesegang H."/>
        </authorList>
    </citation>
    <scope>NUCLEOTIDE SEQUENCE [LARGE SCALE GENOMIC DNA]</scope>
    <source>
        <strain evidence="1 2">GOE11</strain>
    </source>
</reference>
<dbReference type="PATRIC" id="fig|86662.23.peg.3886"/>
<sequence length="35" mass="4103">MTVGDCFDYIAEFAEMENPKKEKVRKATQKDFNAF</sequence>
<evidence type="ECO:0000313" key="1">
    <source>
        <dbReference type="EMBL" id="OFD89236.1"/>
    </source>
</evidence>
<dbReference type="AlphaFoldDB" id="A0A1E8BJE2"/>
<comment type="caution">
    <text evidence="1">The sequence shown here is derived from an EMBL/GenBank/DDBJ whole genome shotgun (WGS) entry which is preliminary data.</text>
</comment>
<name>A0A1E8BJE2_BACMY</name>
<organism evidence="1 2">
    <name type="scientific">Bacillus mycoides</name>
    <dbReference type="NCBI Taxonomy" id="1405"/>
    <lineage>
        <taxon>Bacteria</taxon>
        <taxon>Bacillati</taxon>
        <taxon>Bacillota</taxon>
        <taxon>Bacilli</taxon>
        <taxon>Bacillales</taxon>
        <taxon>Bacillaceae</taxon>
        <taxon>Bacillus</taxon>
        <taxon>Bacillus cereus group</taxon>
    </lineage>
</organism>
<accession>A0A1E8BJE2</accession>